<evidence type="ECO:0000313" key="8">
    <source>
        <dbReference type="Proteomes" id="UP000051934"/>
    </source>
</evidence>
<accession>A0A0R2SH49</accession>
<evidence type="ECO:0000256" key="2">
    <source>
        <dbReference type="ARBA" id="ARBA00022475"/>
    </source>
</evidence>
<dbReference type="GO" id="GO:0015171">
    <property type="term" value="F:amino acid transmembrane transporter activity"/>
    <property type="evidence" value="ECO:0007669"/>
    <property type="project" value="TreeGrafter"/>
</dbReference>
<feature type="transmembrane region" description="Helical" evidence="6">
    <location>
        <begin position="71"/>
        <end position="92"/>
    </location>
</feature>
<dbReference type="PANTHER" id="PTHR30086:SF17">
    <property type="entry name" value="LYSE FAMILY TRANSLOCATOR"/>
    <property type="match status" value="1"/>
</dbReference>
<dbReference type="EMBL" id="LIBB01000054">
    <property type="protein sequence ID" value="KRO72658.1"/>
    <property type="molecule type" value="Genomic_DNA"/>
</dbReference>
<evidence type="ECO:0000256" key="1">
    <source>
        <dbReference type="ARBA" id="ARBA00004651"/>
    </source>
</evidence>
<evidence type="ECO:0000313" key="7">
    <source>
        <dbReference type="EMBL" id="KRO72658.1"/>
    </source>
</evidence>
<keyword evidence="2" id="KW-1003">Cell membrane</keyword>
<evidence type="ECO:0000256" key="6">
    <source>
        <dbReference type="SAM" id="Phobius"/>
    </source>
</evidence>
<dbReference type="Pfam" id="PF01810">
    <property type="entry name" value="LysE"/>
    <property type="match status" value="1"/>
</dbReference>
<dbReference type="PANTHER" id="PTHR30086">
    <property type="entry name" value="ARGININE EXPORTER PROTEIN ARGO"/>
    <property type="match status" value="1"/>
</dbReference>
<proteinExistence type="predicted"/>
<keyword evidence="3 6" id="KW-0812">Transmembrane</keyword>
<dbReference type="InterPro" id="IPR001123">
    <property type="entry name" value="LeuE-type"/>
</dbReference>
<reference evidence="7 8" key="1">
    <citation type="submission" date="2015-10" db="EMBL/GenBank/DDBJ databases">
        <title>Metagenome-Assembled Genomes uncover a global brackish microbiome.</title>
        <authorList>
            <person name="Hugerth L.W."/>
            <person name="Larsson J."/>
            <person name="Alneberg J."/>
            <person name="Lindh M.V."/>
            <person name="Legrand C."/>
            <person name="Pinhassi J."/>
            <person name="Andersson A.F."/>
        </authorList>
    </citation>
    <scope>NUCLEOTIDE SEQUENCE [LARGE SCALE GENOMIC DNA]</scope>
    <source>
        <strain evidence="7">BACL4 MAG-120507-bin80</strain>
    </source>
</reference>
<name>A0A0R2SH49_9GAMM</name>
<protein>
    <recommendedName>
        <fullName evidence="9">Lysine transporter LysE</fullName>
    </recommendedName>
</protein>
<organism evidence="7 8">
    <name type="scientific">OM182 bacterium BACL3 MAG-120507-bin80</name>
    <dbReference type="NCBI Taxonomy" id="1655577"/>
    <lineage>
        <taxon>Bacteria</taxon>
        <taxon>Pseudomonadati</taxon>
        <taxon>Pseudomonadota</taxon>
        <taxon>Gammaproteobacteria</taxon>
        <taxon>OMG group</taxon>
        <taxon>OM182 clade</taxon>
    </lineage>
</organism>
<comment type="caution">
    <text evidence="7">The sequence shown here is derived from an EMBL/GenBank/DDBJ whole genome shotgun (WGS) entry which is preliminary data.</text>
</comment>
<feature type="transmembrane region" description="Helical" evidence="6">
    <location>
        <begin position="141"/>
        <end position="159"/>
    </location>
</feature>
<feature type="transmembrane region" description="Helical" evidence="6">
    <location>
        <begin position="6"/>
        <end position="28"/>
    </location>
</feature>
<evidence type="ECO:0008006" key="9">
    <source>
        <dbReference type="Google" id="ProtNLM"/>
    </source>
</evidence>
<gene>
    <name evidence="7" type="ORF">ABR69_11250</name>
</gene>
<evidence type="ECO:0000256" key="4">
    <source>
        <dbReference type="ARBA" id="ARBA00022989"/>
    </source>
</evidence>
<keyword evidence="4 6" id="KW-1133">Transmembrane helix</keyword>
<sequence length="217" mass="23078">MNWVEFGTIAVAHLFAVASPGPDFAIVLRQTLKNGSFAGLWSSAGVAAGIGLHVTYCLLGVALLIASSPTLFLVLKMGAAVLLVILGGQSLYGAVREFKRRRETSEVDAEVFVSEAEQPSMSLARRAFLTGFTTNGLNPKATLFFLALFSVVIDPATGFAQQTAYGLYLVIATFAWFACLALLVGRPRVRLVVLSAAPVIDSLMGLILWVIAAQLLS</sequence>
<dbReference type="AlphaFoldDB" id="A0A0R2SH49"/>
<dbReference type="Proteomes" id="UP000051934">
    <property type="component" value="Unassembled WGS sequence"/>
</dbReference>
<feature type="transmembrane region" description="Helical" evidence="6">
    <location>
        <begin position="191"/>
        <end position="212"/>
    </location>
</feature>
<comment type="subcellular location">
    <subcellularLocation>
        <location evidence="1">Cell membrane</location>
        <topology evidence="1">Multi-pass membrane protein</topology>
    </subcellularLocation>
</comment>
<feature type="transmembrane region" description="Helical" evidence="6">
    <location>
        <begin position="165"/>
        <end position="184"/>
    </location>
</feature>
<dbReference type="GO" id="GO:0005886">
    <property type="term" value="C:plasma membrane"/>
    <property type="evidence" value="ECO:0007669"/>
    <property type="project" value="UniProtKB-SubCell"/>
</dbReference>
<evidence type="ECO:0000256" key="5">
    <source>
        <dbReference type="ARBA" id="ARBA00023136"/>
    </source>
</evidence>
<feature type="transmembrane region" description="Helical" evidence="6">
    <location>
        <begin position="40"/>
        <end position="65"/>
    </location>
</feature>
<keyword evidence="5 6" id="KW-0472">Membrane</keyword>
<evidence type="ECO:0000256" key="3">
    <source>
        <dbReference type="ARBA" id="ARBA00022692"/>
    </source>
</evidence>